<comment type="pathway">
    <text evidence="2">Purine metabolism; 3',5'-cyclic di-GMP biosynthesis.</text>
</comment>
<dbReference type="InterPro" id="IPR043128">
    <property type="entry name" value="Rev_trsase/Diguanyl_cyclase"/>
</dbReference>
<evidence type="ECO:0000256" key="4">
    <source>
        <dbReference type="ARBA" id="ARBA00023134"/>
    </source>
</evidence>
<dbReference type="InterPro" id="IPR050469">
    <property type="entry name" value="Diguanylate_Cyclase"/>
</dbReference>
<keyword evidence="4" id="KW-0342">GTP-binding</keyword>
<accession>A0A381C4H0</accession>
<dbReference type="EMBL" id="UIGI01000001">
    <property type="protein sequence ID" value="SUW62780.1"/>
    <property type="molecule type" value="Genomic_DNA"/>
</dbReference>
<keyword evidence="8" id="KW-0548">Nucleotidyltransferase</keyword>
<proteinExistence type="predicted"/>
<dbReference type="SUPFAM" id="SSF55073">
    <property type="entry name" value="Nucleotide cyclase"/>
    <property type="match status" value="1"/>
</dbReference>
<feature type="transmembrane region" description="Helical" evidence="6">
    <location>
        <begin position="19"/>
        <end position="37"/>
    </location>
</feature>
<gene>
    <name evidence="8" type="primary">ydaM_1</name>
    <name evidence="8" type="ORF">NCTC12119_01244</name>
</gene>
<organism evidence="8 9">
    <name type="scientific">Buttiauxella agrestis</name>
    <dbReference type="NCBI Taxonomy" id="82977"/>
    <lineage>
        <taxon>Bacteria</taxon>
        <taxon>Pseudomonadati</taxon>
        <taxon>Pseudomonadota</taxon>
        <taxon>Gammaproteobacteria</taxon>
        <taxon>Enterobacterales</taxon>
        <taxon>Enterobacteriaceae</taxon>
        <taxon>Buttiauxella</taxon>
    </lineage>
</organism>
<dbReference type="AlphaFoldDB" id="A0A381C4H0"/>
<dbReference type="EC" id="2.7.7.65" evidence="3"/>
<name>A0A381C4H0_9ENTR</name>
<feature type="transmembrane region" description="Helical" evidence="6">
    <location>
        <begin position="343"/>
        <end position="367"/>
    </location>
</feature>
<dbReference type="GO" id="GO:0005886">
    <property type="term" value="C:plasma membrane"/>
    <property type="evidence" value="ECO:0007669"/>
    <property type="project" value="TreeGrafter"/>
</dbReference>
<keyword evidence="8" id="KW-0808">Transferase</keyword>
<dbReference type="InterPro" id="IPR000160">
    <property type="entry name" value="GGDEF_dom"/>
</dbReference>
<dbReference type="InterPro" id="IPR029787">
    <property type="entry name" value="Nucleotide_cyclase"/>
</dbReference>
<evidence type="ECO:0000256" key="2">
    <source>
        <dbReference type="ARBA" id="ARBA00004665"/>
    </source>
</evidence>
<protein>
    <recommendedName>
        <fullName evidence="3">diguanylate cyclase</fullName>
        <ecNumber evidence="3">2.7.7.65</ecNumber>
    </recommendedName>
</protein>
<dbReference type="PROSITE" id="PS50887">
    <property type="entry name" value="GGDEF"/>
    <property type="match status" value="1"/>
</dbReference>
<evidence type="ECO:0000256" key="1">
    <source>
        <dbReference type="ARBA" id="ARBA00001946"/>
    </source>
</evidence>
<evidence type="ECO:0000259" key="7">
    <source>
        <dbReference type="PROSITE" id="PS50887"/>
    </source>
</evidence>
<keyword evidence="6" id="KW-0472">Membrane</keyword>
<comment type="catalytic activity">
    <reaction evidence="5">
        <text>2 GTP = 3',3'-c-di-GMP + 2 diphosphate</text>
        <dbReference type="Rhea" id="RHEA:24898"/>
        <dbReference type="ChEBI" id="CHEBI:33019"/>
        <dbReference type="ChEBI" id="CHEBI:37565"/>
        <dbReference type="ChEBI" id="CHEBI:58805"/>
        <dbReference type="EC" id="2.7.7.65"/>
    </reaction>
</comment>
<dbReference type="RefSeq" id="WP_115627669.1">
    <property type="nucleotide sequence ID" value="NZ_UIGI01000001.1"/>
</dbReference>
<evidence type="ECO:0000313" key="8">
    <source>
        <dbReference type="EMBL" id="SUW62780.1"/>
    </source>
</evidence>
<dbReference type="CDD" id="cd01949">
    <property type="entry name" value="GGDEF"/>
    <property type="match status" value="1"/>
</dbReference>
<comment type="cofactor">
    <cofactor evidence="1">
        <name>Mg(2+)</name>
        <dbReference type="ChEBI" id="CHEBI:18420"/>
    </cofactor>
</comment>
<keyword evidence="6" id="KW-0812">Transmembrane</keyword>
<sequence>MSTSLANRFRLPMVNTLRVIHLCFIFVFVLTTVLFWQQGQLFSQGYRTSQLSHLESVIARIESRAQYKMDNLRYLRHIFLEAMDDPMFPGSVTAPWDTNSGVVETPLWIGELPLPDSVSKNESFQDELEPLEVRQELNALRKIQGLFPLASRGSDLIADLYYISREGEFIVSLSQQVNSLLIDSYNPHEKQGSFVLASPLLNPLREPFWTRQNIAKTNDTLINGAIPVDFRGEWIGLLGIAFSNESIQNFVSSSLPEGTQSAYQLFDEQLNPLTKVAGMENGFQLNAQQIATIRKMLTEKSRGTLRAGTVFITFGEMSGTRSILVGTQSLSQGLHEEFGRFSILLVTMWLIFVLFLLGSHSVICRLVRNMGGLQREMQHHALHDDLTGALNRRGFFAKTSQIMSDNVDYTLVQLDLDHFKNVNDVYGHLVGDNVLVHATQRIQRAIRNQDILGRIGGEEFCIYLPNSDLKAGIMVATRIKWELESSEMILEDGSSLPVTASLGVTSHSEFPEYTLDQIQARADMRMYRAKERGRNQVCWQDEDIQA</sequence>
<dbReference type="PANTHER" id="PTHR45138">
    <property type="entry name" value="REGULATORY COMPONENTS OF SENSORY TRANSDUCTION SYSTEM"/>
    <property type="match status" value="1"/>
</dbReference>
<dbReference type="Proteomes" id="UP000255528">
    <property type="component" value="Unassembled WGS sequence"/>
</dbReference>
<dbReference type="NCBIfam" id="TIGR00254">
    <property type="entry name" value="GGDEF"/>
    <property type="match status" value="1"/>
</dbReference>
<evidence type="ECO:0000313" key="9">
    <source>
        <dbReference type="Proteomes" id="UP000255528"/>
    </source>
</evidence>
<evidence type="ECO:0000256" key="3">
    <source>
        <dbReference type="ARBA" id="ARBA00012528"/>
    </source>
</evidence>
<dbReference type="Gene3D" id="3.30.70.270">
    <property type="match status" value="1"/>
</dbReference>
<evidence type="ECO:0000256" key="5">
    <source>
        <dbReference type="ARBA" id="ARBA00034247"/>
    </source>
</evidence>
<dbReference type="Pfam" id="PF00990">
    <property type="entry name" value="GGDEF"/>
    <property type="match status" value="1"/>
</dbReference>
<feature type="domain" description="GGDEF" evidence="7">
    <location>
        <begin position="407"/>
        <end position="542"/>
    </location>
</feature>
<dbReference type="GO" id="GO:0043709">
    <property type="term" value="P:cell adhesion involved in single-species biofilm formation"/>
    <property type="evidence" value="ECO:0007669"/>
    <property type="project" value="TreeGrafter"/>
</dbReference>
<dbReference type="SMART" id="SM00267">
    <property type="entry name" value="GGDEF"/>
    <property type="match status" value="1"/>
</dbReference>
<reference evidence="8 9" key="1">
    <citation type="submission" date="2018-06" db="EMBL/GenBank/DDBJ databases">
        <authorList>
            <consortium name="Pathogen Informatics"/>
            <person name="Doyle S."/>
        </authorList>
    </citation>
    <scope>NUCLEOTIDE SEQUENCE [LARGE SCALE GENOMIC DNA]</scope>
    <source>
        <strain evidence="8 9">NCTC12119</strain>
    </source>
</reference>
<keyword evidence="4" id="KW-0547">Nucleotide-binding</keyword>
<evidence type="ECO:0000256" key="6">
    <source>
        <dbReference type="SAM" id="Phobius"/>
    </source>
</evidence>
<dbReference type="FunFam" id="3.30.70.270:FF:000001">
    <property type="entry name" value="Diguanylate cyclase domain protein"/>
    <property type="match status" value="1"/>
</dbReference>
<dbReference type="GO" id="GO:0052621">
    <property type="term" value="F:diguanylate cyclase activity"/>
    <property type="evidence" value="ECO:0007669"/>
    <property type="project" value="UniProtKB-EC"/>
</dbReference>
<dbReference type="GO" id="GO:1902201">
    <property type="term" value="P:negative regulation of bacterial-type flagellum-dependent cell motility"/>
    <property type="evidence" value="ECO:0007669"/>
    <property type="project" value="TreeGrafter"/>
</dbReference>
<dbReference type="GO" id="GO:0005525">
    <property type="term" value="F:GTP binding"/>
    <property type="evidence" value="ECO:0007669"/>
    <property type="project" value="UniProtKB-KW"/>
</dbReference>
<keyword evidence="6" id="KW-1133">Transmembrane helix</keyword>
<dbReference type="PANTHER" id="PTHR45138:SF16">
    <property type="entry name" value="DIGUANYLATE CYCLASE DGCQ-RELATED"/>
    <property type="match status" value="1"/>
</dbReference>